<dbReference type="HOGENOM" id="CLU_3257423_0_0_9"/>
<evidence type="ECO:0000313" key="2">
    <source>
        <dbReference type="Proteomes" id="UP000003254"/>
    </source>
</evidence>
<accession>B5CSB7</accession>
<keyword evidence="2" id="KW-1185">Reference proteome</keyword>
<dbReference type="Proteomes" id="UP000003254">
    <property type="component" value="Unassembled WGS sequence"/>
</dbReference>
<protein>
    <submittedName>
        <fullName evidence="1">Uncharacterized protein</fullName>
    </submittedName>
</protein>
<dbReference type="AlphaFoldDB" id="B5CSB7"/>
<sequence length="42" mass="5061">MIIVLLIYLRYIKILADERRHFNKPGGLIRKIKRNKILELAK</sequence>
<reference evidence="1 2" key="1">
    <citation type="submission" date="2008-08" db="EMBL/GenBank/DDBJ databases">
        <title>Draft genome sequence of Ruminococcus lactaris ATCC 29176.</title>
        <authorList>
            <person name="Sudarsanam P."/>
            <person name="Ley R."/>
            <person name="Guruge J."/>
            <person name="Turnbaugh P.J."/>
            <person name="Mahowald M."/>
            <person name="Liep D."/>
            <person name="Gordon J."/>
        </authorList>
    </citation>
    <scope>NUCLEOTIDE SEQUENCE [LARGE SCALE GENOMIC DNA]</scope>
    <source>
        <strain evidence="1 2">ATCC 29176</strain>
    </source>
</reference>
<name>B5CSB7_9FIRM</name>
<gene>
    <name evidence="1" type="ORF">RUMLAC_02374</name>
</gene>
<evidence type="ECO:0000313" key="1">
    <source>
        <dbReference type="EMBL" id="EDY31730.1"/>
    </source>
</evidence>
<organism evidence="1 2">
    <name type="scientific">[Ruminococcus] lactaris ATCC 29176</name>
    <dbReference type="NCBI Taxonomy" id="471875"/>
    <lineage>
        <taxon>Bacteria</taxon>
        <taxon>Bacillati</taxon>
        <taxon>Bacillota</taxon>
        <taxon>Clostridia</taxon>
        <taxon>Lachnospirales</taxon>
        <taxon>Lachnospiraceae</taxon>
        <taxon>Mediterraneibacter</taxon>
    </lineage>
</organism>
<proteinExistence type="predicted"/>
<comment type="caution">
    <text evidence="1">The sequence shown here is derived from an EMBL/GenBank/DDBJ whole genome shotgun (WGS) entry which is preliminary data.</text>
</comment>
<dbReference type="EMBL" id="ABOU02000050">
    <property type="protein sequence ID" value="EDY31730.1"/>
    <property type="molecule type" value="Genomic_DNA"/>
</dbReference>
<reference evidence="1 2" key="2">
    <citation type="submission" date="2008-08" db="EMBL/GenBank/DDBJ databases">
        <authorList>
            <person name="Fulton L."/>
            <person name="Clifton S."/>
            <person name="Fulton B."/>
            <person name="Xu J."/>
            <person name="Minx P."/>
            <person name="Pepin K.H."/>
            <person name="Johnson M."/>
            <person name="Bhonagiri V."/>
            <person name="Nash W.E."/>
            <person name="Mardis E.R."/>
            <person name="Wilson R.K."/>
        </authorList>
    </citation>
    <scope>NUCLEOTIDE SEQUENCE [LARGE SCALE GENOMIC DNA]</scope>
    <source>
        <strain evidence="1 2">ATCC 29176</strain>
    </source>
</reference>